<comment type="caution">
    <text evidence="2">The sequence shown here is derived from an EMBL/GenBank/DDBJ whole genome shotgun (WGS) entry which is preliminary data.</text>
</comment>
<evidence type="ECO:0000256" key="1">
    <source>
        <dbReference type="SAM" id="MobiDB-lite"/>
    </source>
</evidence>
<proteinExistence type="predicted"/>
<sequence length="126" mass="14537">MTNEHSPKSPEPPTNLDGFIDGIDRHDEKNKQHLKDIVAMVGEGALEKWKAKYLWHIVWHANKGASEQTENGRLPEELRSDEVKKRDYPDEYYWLESAVILGLEEGYLSEKDEACTRLLLTRAMKG</sequence>
<accession>A0A1G2D0J4</accession>
<reference evidence="2 3" key="1">
    <citation type="journal article" date="2016" name="Nat. Commun.">
        <title>Thousands of microbial genomes shed light on interconnected biogeochemical processes in an aquifer system.</title>
        <authorList>
            <person name="Anantharaman K."/>
            <person name="Brown C.T."/>
            <person name="Hug L.A."/>
            <person name="Sharon I."/>
            <person name="Castelle C.J."/>
            <person name="Probst A.J."/>
            <person name="Thomas B.C."/>
            <person name="Singh A."/>
            <person name="Wilkins M.J."/>
            <person name="Karaoz U."/>
            <person name="Brodie E.L."/>
            <person name="Williams K.H."/>
            <person name="Hubbard S.S."/>
            <person name="Banfield J.F."/>
        </authorList>
    </citation>
    <scope>NUCLEOTIDE SEQUENCE [LARGE SCALE GENOMIC DNA]</scope>
</reference>
<feature type="region of interest" description="Disordered" evidence="1">
    <location>
        <begin position="1"/>
        <end position="25"/>
    </location>
</feature>
<protein>
    <submittedName>
        <fullName evidence="2">Uncharacterized protein</fullName>
    </submittedName>
</protein>
<evidence type="ECO:0000313" key="3">
    <source>
        <dbReference type="Proteomes" id="UP000177996"/>
    </source>
</evidence>
<dbReference type="Proteomes" id="UP000177996">
    <property type="component" value="Unassembled WGS sequence"/>
</dbReference>
<evidence type="ECO:0000313" key="2">
    <source>
        <dbReference type="EMBL" id="OGZ06992.1"/>
    </source>
</evidence>
<organism evidence="2 3">
    <name type="scientific">Candidatus Lloydbacteria bacterium RIFCSPHIGHO2_02_FULL_50_13</name>
    <dbReference type="NCBI Taxonomy" id="1798661"/>
    <lineage>
        <taxon>Bacteria</taxon>
        <taxon>Candidatus Lloydiibacteriota</taxon>
    </lineage>
</organism>
<gene>
    <name evidence="2" type="ORF">A3D65_02255</name>
</gene>
<dbReference type="AlphaFoldDB" id="A0A1G2D0J4"/>
<dbReference type="EMBL" id="MHLL01000073">
    <property type="protein sequence ID" value="OGZ06992.1"/>
    <property type="molecule type" value="Genomic_DNA"/>
</dbReference>
<name>A0A1G2D0J4_9BACT</name>